<dbReference type="Proteomes" id="UP000177081">
    <property type="component" value="Unassembled WGS sequence"/>
</dbReference>
<dbReference type="EMBL" id="MHUI01000007">
    <property type="protein sequence ID" value="OHA75659.1"/>
    <property type="molecule type" value="Genomic_DNA"/>
</dbReference>
<gene>
    <name evidence="1" type="ORF">A3A32_03850</name>
</gene>
<evidence type="ECO:0000313" key="1">
    <source>
        <dbReference type="EMBL" id="OHA75659.1"/>
    </source>
</evidence>
<accession>A0A1G2RTD9</accession>
<protein>
    <submittedName>
        <fullName evidence="1">Uncharacterized protein</fullName>
    </submittedName>
</protein>
<proteinExistence type="predicted"/>
<organism evidence="1 2">
    <name type="scientific">Candidatus Wildermuthbacteria bacterium RIFCSPLOWO2_01_FULL_48_35</name>
    <dbReference type="NCBI Taxonomy" id="1802463"/>
    <lineage>
        <taxon>Bacteria</taxon>
        <taxon>Candidatus Wildermuthiibacteriota</taxon>
    </lineage>
</organism>
<comment type="caution">
    <text evidence="1">The sequence shown here is derived from an EMBL/GenBank/DDBJ whole genome shotgun (WGS) entry which is preliminary data.</text>
</comment>
<sequence length="122" mass="13957">MIGFAKKLEKLGVPLVLIPDFRWTRDRLLVASEADRLKSKRYRQRLPGVVRGHLHKILKADVCFVYNKNGYIGVNTTLEVGAAAALNKFIFALERDKTEPCRDILFDKIVKTPEELVAYLKD</sequence>
<reference evidence="1 2" key="1">
    <citation type="journal article" date="2016" name="Nat. Commun.">
        <title>Thousands of microbial genomes shed light on interconnected biogeochemical processes in an aquifer system.</title>
        <authorList>
            <person name="Anantharaman K."/>
            <person name="Brown C.T."/>
            <person name="Hug L.A."/>
            <person name="Sharon I."/>
            <person name="Castelle C.J."/>
            <person name="Probst A.J."/>
            <person name="Thomas B.C."/>
            <person name="Singh A."/>
            <person name="Wilkins M.J."/>
            <person name="Karaoz U."/>
            <person name="Brodie E.L."/>
            <person name="Williams K.H."/>
            <person name="Hubbard S.S."/>
            <person name="Banfield J.F."/>
        </authorList>
    </citation>
    <scope>NUCLEOTIDE SEQUENCE [LARGE SCALE GENOMIC DNA]</scope>
</reference>
<name>A0A1G2RTD9_9BACT</name>
<dbReference type="AlphaFoldDB" id="A0A1G2RTD9"/>
<evidence type="ECO:0000313" key="2">
    <source>
        <dbReference type="Proteomes" id="UP000177081"/>
    </source>
</evidence>